<gene>
    <name evidence="1" type="ORF">NB700_001902</name>
</gene>
<accession>A0ABT3DV20</accession>
<dbReference type="Proteomes" id="UP001320843">
    <property type="component" value="Unassembled WGS sequence"/>
</dbReference>
<sequence length="73" mass="8225">MRVDYNGMLRQVRAALGEPALSEMVHQLQGHLTALGKRWYAGDRLVVDEFLQLYCIGVEARRELTTGQVEAHG</sequence>
<comment type="caution">
    <text evidence="1">The sequence shown here is derived from an EMBL/GenBank/DDBJ whole genome shotgun (WGS) entry which is preliminary data.</text>
</comment>
<reference evidence="1 2" key="1">
    <citation type="submission" date="2022-06" db="EMBL/GenBank/DDBJ databases">
        <title>Dynamics of rice microbiomes reveals core vertical transmitted seed endophytes.</title>
        <authorList>
            <person name="Liao K."/>
            <person name="Zhang X."/>
        </authorList>
    </citation>
    <scope>NUCLEOTIDE SEQUENCE [LARGE SCALE GENOMIC DNA]</scope>
    <source>
        <strain evidence="1 2">YT10-10-1</strain>
    </source>
</reference>
<keyword evidence="2" id="KW-1185">Reference proteome</keyword>
<proteinExistence type="predicted"/>
<evidence type="ECO:0000313" key="2">
    <source>
        <dbReference type="Proteomes" id="UP001320843"/>
    </source>
</evidence>
<name>A0ABT3DV20_9XANT</name>
<organism evidence="1 2">
    <name type="scientific">Xanthomonas sacchari</name>
    <dbReference type="NCBI Taxonomy" id="56458"/>
    <lineage>
        <taxon>Bacteria</taxon>
        <taxon>Pseudomonadati</taxon>
        <taxon>Pseudomonadota</taxon>
        <taxon>Gammaproteobacteria</taxon>
        <taxon>Lysobacterales</taxon>
        <taxon>Lysobacteraceae</taxon>
        <taxon>Xanthomonas</taxon>
    </lineage>
</organism>
<protein>
    <submittedName>
        <fullName evidence="1">Uncharacterized protein</fullName>
    </submittedName>
</protein>
<dbReference type="EMBL" id="JANFWR010000010">
    <property type="protein sequence ID" value="MCW0399346.1"/>
    <property type="molecule type" value="Genomic_DNA"/>
</dbReference>
<evidence type="ECO:0000313" key="1">
    <source>
        <dbReference type="EMBL" id="MCW0399346.1"/>
    </source>
</evidence>